<dbReference type="Proteomes" id="UP000321118">
    <property type="component" value="Unassembled WGS sequence"/>
</dbReference>
<dbReference type="EMBL" id="BJUB01000006">
    <property type="protein sequence ID" value="GEK21682.1"/>
    <property type="molecule type" value="Genomic_DNA"/>
</dbReference>
<evidence type="ECO:0000256" key="8">
    <source>
        <dbReference type="SAM" id="Phobius"/>
    </source>
</evidence>
<dbReference type="PANTHER" id="PTHR30572:SF4">
    <property type="entry name" value="ABC TRANSPORTER PERMEASE YTRF"/>
    <property type="match status" value="1"/>
</dbReference>
<evidence type="ECO:0000259" key="9">
    <source>
        <dbReference type="Pfam" id="PF02687"/>
    </source>
</evidence>
<keyword evidence="5 8" id="KW-0472">Membrane</keyword>
<dbReference type="OrthoDB" id="9780560at2"/>
<evidence type="ECO:0000256" key="3">
    <source>
        <dbReference type="ARBA" id="ARBA00022692"/>
    </source>
</evidence>
<comment type="caution">
    <text evidence="10">The sequence shown here is derived from an EMBL/GenBank/DDBJ whole genome shotgun (WGS) entry which is preliminary data.</text>
</comment>
<name>A0A510V479_9CELL</name>
<keyword evidence="3 8" id="KW-0812">Transmembrane</keyword>
<reference evidence="10 11" key="1">
    <citation type="submission" date="2019-07" db="EMBL/GenBank/DDBJ databases">
        <title>Whole genome shotgun sequence of Cellulomonas xylanilytica NBRC 101102.</title>
        <authorList>
            <person name="Hosoyama A."/>
            <person name="Uohara A."/>
            <person name="Ohji S."/>
            <person name="Ichikawa N."/>
        </authorList>
    </citation>
    <scope>NUCLEOTIDE SEQUENCE [LARGE SCALE GENOMIC DNA]</scope>
    <source>
        <strain evidence="10 11">NBRC 101102</strain>
    </source>
</reference>
<evidence type="ECO:0000256" key="6">
    <source>
        <dbReference type="ARBA" id="ARBA00038076"/>
    </source>
</evidence>
<proteinExistence type="inferred from homology"/>
<keyword evidence="4 8" id="KW-1133">Transmembrane helix</keyword>
<evidence type="ECO:0000313" key="10">
    <source>
        <dbReference type="EMBL" id="GEK21682.1"/>
    </source>
</evidence>
<comment type="subcellular location">
    <subcellularLocation>
        <location evidence="1">Cell membrane</location>
        <topology evidence="1">Multi-pass membrane protein</topology>
    </subcellularLocation>
</comment>
<feature type="domain" description="ABC3 transporter permease C-terminal" evidence="9">
    <location>
        <begin position="277"/>
        <end position="398"/>
    </location>
</feature>
<feature type="transmembrane region" description="Helical" evidence="8">
    <location>
        <begin position="419"/>
        <end position="441"/>
    </location>
</feature>
<dbReference type="InterPro" id="IPR050250">
    <property type="entry name" value="Macrolide_Exporter_MacB"/>
</dbReference>
<dbReference type="PRINTS" id="PR00173">
    <property type="entry name" value="EDTRNSPORT"/>
</dbReference>
<sequence length="863" mass="87322">MLRLTWAQMRRSLGRLTAAAVAIAIGTAFLATTLIAGNVMTRTGYDAVTATYAGADVVVDGDISESELEAVRALPDVRAAELLAPTGIEIRKGGTSRWQLMLPTIDDPSLSSLVVEDGTAPAASGEIALPLATADALGVGVGDHVQVRWTTSEPADDATAEPTASTDGSEEVWRTVDDDVVVTGIASDPASAWSQSGGAGLVTADDALRWSGAESLGELGATVLVAAQPGVGAEALLAAVDPLVPGTEALTRDAAAERSVSQFSDGGNVLVTLVLGFAAVALLVAALVIANTFQVLVAQRTRTLALLRCVGAGKGQLRRSVLTEAAILGVAASVAGLVLGLVLGQSALMVLGRLNLGVPLPSTIQVTVPVVLLPLLVGTVVTVLASLVPAREATRVSPIAALRPAEAPAVGARGGRVRLALSLLLTLGGVGVMLLAAALSSSGRADAMILLGVGALAGGLSFVGVLLGAVFWVPRVVSLVGRALARTGTSARLAAANTVRNPRRTAATSAALLIGATLVAMMSTGAASARVSLAQELDEHYPVDLMVDGTVYGETSSLPSDVRDAVDAVTGVDTVLEMRTAAVLRDDTWVMVAAPADGSTTDVLRDPRTADGLDDGTLLLPKVMSEDVAGDTATTTAYTTVGDASDPAPDGTAMQLRAVPSELGGVYALVTPATFERLAPQAPVSMLWVGLDPGADAALVLQDVRTALPDTPAEVSSAGAERAGNERVIDTLLAIVVGLLGVAVVIALIGVANTLSLSVLERRRESATLRAIGLSRRQLRVMLAVEGMLIAGVGAVLGAALGLLYGWAGAVITFGEIGDVILVVPWTDLALLLVVALAAGLLASVLPGRAAARTSPVAALAVD</sequence>
<dbReference type="PANTHER" id="PTHR30572">
    <property type="entry name" value="MEMBRANE COMPONENT OF TRANSPORTER-RELATED"/>
    <property type="match status" value="1"/>
</dbReference>
<evidence type="ECO:0000256" key="2">
    <source>
        <dbReference type="ARBA" id="ARBA00022475"/>
    </source>
</evidence>
<feature type="transmembrane region" description="Helical" evidence="8">
    <location>
        <begin position="820"/>
        <end position="846"/>
    </location>
</feature>
<feature type="transmembrane region" description="Helical" evidence="8">
    <location>
        <begin position="510"/>
        <end position="529"/>
    </location>
</feature>
<feature type="transmembrane region" description="Helical" evidence="8">
    <location>
        <begin position="732"/>
        <end position="760"/>
    </location>
</feature>
<gene>
    <name evidence="10" type="ORF">CXY01_22020</name>
</gene>
<dbReference type="InterPro" id="IPR003838">
    <property type="entry name" value="ABC3_permease_C"/>
</dbReference>
<dbReference type="RefSeq" id="WP_146927470.1">
    <property type="nucleotide sequence ID" value="NZ_BJUB01000006.1"/>
</dbReference>
<dbReference type="GO" id="GO:0022857">
    <property type="term" value="F:transmembrane transporter activity"/>
    <property type="evidence" value="ECO:0007669"/>
    <property type="project" value="TreeGrafter"/>
</dbReference>
<feature type="transmembrane region" description="Helical" evidence="8">
    <location>
        <begin position="368"/>
        <end position="388"/>
    </location>
</feature>
<feature type="transmembrane region" description="Helical" evidence="8">
    <location>
        <begin position="781"/>
        <end position="808"/>
    </location>
</feature>
<feature type="transmembrane region" description="Helical" evidence="8">
    <location>
        <begin position="269"/>
        <end position="293"/>
    </location>
</feature>
<dbReference type="GO" id="GO:0005886">
    <property type="term" value="C:plasma membrane"/>
    <property type="evidence" value="ECO:0007669"/>
    <property type="project" value="UniProtKB-SubCell"/>
</dbReference>
<evidence type="ECO:0000256" key="7">
    <source>
        <dbReference type="SAM" id="MobiDB-lite"/>
    </source>
</evidence>
<protein>
    <submittedName>
        <fullName evidence="10">ABC transporter</fullName>
    </submittedName>
</protein>
<keyword evidence="2" id="KW-1003">Cell membrane</keyword>
<keyword evidence="11" id="KW-1185">Reference proteome</keyword>
<evidence type="ECO:0000256" key="4">
    <source>
        <dbReference type="ARBA" id="ARBA00022989"/>
    </source>
</evidence>
<feature type="domain" description="ABC3 transporter permease C-terminal" evidence="9">
    <location>
        <begin position="739"/>
        <end position="856"/>
    </location>
</feature>
<dbReference type="Pfam" id="PF02687">
    <property type="entry name" value="FtsX"/>
    <property type="match status" value="2"/>
</dbReference>
<organism evidence="10 11">
    <name type="scientific">Cellulomonas xylanilytica</name>
    <dbReference type="NCBI Taxonomy" id="233583"/>
    <lineage>
        <taxon>Bacteria</taxon>
        <taxon>Bacillati</taxon>
        <taxon>Actinomycetota</taxon>
        <taxon>Actinomycetes</taxon>
        <taxon>Micrococcales</taxon>
        <taxon>Cellulomonadaceae</taxon>
        <taxon>Cellulomonas</taxon>
    </lineage>
</organism>
<evidence type="ECO:0000256" key="5">
    <source>
        <dbReference type="ARBA" id="ARBA00023136"/>
    </source>
</evidence>
<comment type="similarity">
    <text evidence="6">Belongs to the ABC-4 integral membrane protein family.</text>
</comment>
<evidence type="ECO:0000313" key="11">
    <source>
        <dbReference type="Proteomes" id="UP000321118"/>
    </source>
</evidence>
<dbReference type="AlphaFoldDB" id="A0A510V479"/>
<accession>A0A510V479</accession>
<evidence type="ECO:0000256" key="1">
    <source>
        <dbReference type="ARBA" id="ARBA00004651"/>
    </source>
</evidence>
<feature type="transmembrane region" description="Helical" evidence="8">
    <location>
        <begin position="325"/>
        <end position="348"/>
    </location>
</feature>
<feature type="transmembrane region" description="Helical" evidence="8">
    <location>
        <begin position="447"/>
        <end position="473"/>
    </location>
</feature>
<feature type="region of interest" description="Disordered" evidence="7">
    <location>
        <begin position="151"/>
        <end position="170"/>
    </location>
</feature>